<dbReference type="InterPro" id="IPR002104">
    <property type="entry name" value="Integrase_catalytic"/>
</dbReference>
<proteinExistence type="predicted"/>
<dbReference type="RefSeq" id="WP_274691070.1">
    <property type="nucleotide sequence ID" value="NZ_JAPMOU010000042.1"/>
</dbReference>
<feature type="domain" description="Tyr recombinase" evidence="2">
    <location>
        <begin position="1"/>
        <end position="195"/>
    </location>
</feature>
<keyword evidence="4" id="KW-1185">Reference proteome</keyword>
<evidence type="ECO:0000256" key="1">
    <source>
        <dbReference type="ARBA" id="ARBA00023172"/>
    </source>
</evidence>
<dbReference type="InterPro" id="IPR011010">
    <property type="entry name" value="DNA_brk_join_enz"/>
</dbReference>
<evidence type="ECO:0000313" key="3">
    <source>
        <dbReference type="EMBL" id="MDE1464761.1"/>
    </source>
</evidence>
<sequence>MGSVAAVKYRNYISVCIMLYCGLRPGELLSLKVEDVQIGSISSLRVVRRPPDPSDARKPRPQIKRNGRVLPINSREFVRCLNEYIVKWRDILELNSSQETDYLILSDEGQPLSYATLTQLFNRLRAKYPKNLPSHLTPKALRHTFSARMERALRVAGLDEGRRSQALALLRGDSSLESQSVYIAQEIEEIANKALVSYQKGLVKGDLI</sequence>
<protein>
    <submittedName>
        <fullName evidence="3">Site-specific integrase</fullName>
    </submittedName>
</protein>
<keyword evidence="1" id="KW-0233">DNA recombination</keyword>
<evidence type="ECO:0000313" key="4">
    <source>
        <dbReference type="Proteomes" id="UP001528823"/>
    </source>
</evidence>
<evidence type="ECO:0000259" key="2">
    <source>
        <dbReference type="PROSITE" id="PS51898"/>
    </source>
</evidence>
<dbReference type="CDD" id="cd00397">
    <property type="entry name" value="DNA_BRE_C"/>
    <property type="match status" value="1"/>
</dbReference>
<reference evidence="3 4" key="1">
    <citation type="submission" date="2022-11" db="EMBL/GenBank/DDBJ databases">
        <title>Spartinivicinus poritis sp. nov., isolated from scleractinian coral Porites lutea.</title>
        <authorList>
            <person name="Zhang G."/>
            <person name="Cai L."/>
            <person name="Wei Q."/>
        </authorList>
    </citation>
    <scope>NUCLEOTIDE SEQUENCE [LARGE SCALE GENOMIC DNA]</scope>
    <source>
        <strain evidence="3 4">A2-2</strain>
    </source>
</reference>
<dbReference type="PROSITE" id="PS51898">
    <property type="entry name" value="TYR_RECOMBINASE"/>
    <property type="match status" value="1"/>
</dbReference>
<dbReference type="EMBL" id="JAPMOU010000042">
    <property type="protein sequence ID" value="MDE1464761.1"/>
    <property type="molecule type" value="Genomic_DNA"/>
</dbReference>
<dbReference type="Gene3D" id="1.10.443.10">
    <property type="entry name" value="Intergrase catalytic core"/>
    <property type="match status" value="1"/>
</dbReference>
<organism evidence="3 4">
    <name type="scientific">Spartinivicinus poritis</name>
    <dbReference type="NCBI Taxonomy" id="2994640"/>
    <lineage>
        <taxon>Bacteria</taxon>
        <taxon>Pseudomonadati</taxon>
        <taxon>Pseudomonadota</taxon>
        <taxon>Gammaproteobacteria</taxon>
        <taxon>Oceanospirillales</taxon>
        <taxon>Zooshikellaceae</taxon>
        <taxon>Spartinivicinus</taxon>
    </lineage>
</organism>
<name>A0ABT5UFK4_9GAMM</name>
<dbReference type="Pfam" id="PF00589">
    <property type="entry name" value="Phage_integrase"/>
    <property type="match status" value="1"/>
</dbReference>
<dbReference type="SUPFAM" id="SSF56349">
    <property type="entry name" value="DNA breaking-rejoining enzymes"/>
    <property type="match status" value="1"/>
</dbReference>
<comment type="caution">
    <text evidence="3">The sequence shown here is derived from an EMBL/GenBank/DDBJ whole genome shotgun (WGS) entry which is preliminary data.</text>
</comment>
<dbReference type="InterPro" id="IPR013762">
    <property type="entry name" value="Integrase-like_cat_sf"/>
</dbReference>
<gene>
    <name evidence="3" type="ORF">ORQ98_22630</name>
</gene>
<dbReference type="Proteomes" id="UP001528823">
    <property type="component" value="Unassembled WGS sequence"/>
</dbReference>
<accession>A0ABT5UFK4</accession>